<evidence type="ECO:0000313" key="3">
    <source>
        <dbReference type="Proteomes" id="UP000004259"/>
    </source>
</evidence>
<evidence type="ECO:0000313" key="2">
    <source>
        <dbReference type="EMBL" id="EGC03476.1"/>
    </source>
</evidence>
<proteinExistence type="predicted"/>
<dbReference type="eggNOG" id="ENOG50323SU">
    <property type="taxonomic scope" value="Bacteria"/>
</dbReference>
<organism evidence="2 3">
    <name type="scientific">Ruminococcus albus 8</name>
    <dbReference type="NCBI Taxonomy" id="246199"/>
    <lineage>
        <taxon>Bacteria</taxon>
        <taxon>Bacillati</taxon>
        <taxon>Bacillota</taxon>
        <taxon>Clostridia</taxon>
        <taxon>Eubacteriales</taxon>
        <taxon>Oscillospiraceae</taxon>
        <taxon>Ruminococcus</taxon>
    </lineage>
</organism>
<evidence type="ECO:0000256" key="1">
    <source>
        <dbReference type="SAM" id="MobiDB-lite"/>
    </source>
</evidence>
<dbReference type="Proteomes" id="UP000004259">
    <property type="component" value="Unassembled WGS sequence"/>
</dbReference>
<protein>
    <submittedName>
        <fullName evidence="2">Uncharacterized protein</fullName>
    </submittedName>
</protein>
<name>E9SBC9_RUMAL</name>
<dbReference type="InterPro" id="IPR046313">
    <property type="entry name" value="DUF6465"/>
</dbReference>
<dbReference type="AlphaFoldDB" id="E9SBC9"/>
<dbReference type="STRING" id="246199.CUS_6602"/>
<feature type="region of interest" description="Disordered" evidence="1">
    <location>
        <begin position="1"/>
        <end position="21"/>
    </location>
</feature>
<sequence>MANTKKAAEKKAAVEKKAADVAADVKEVAAEVKEAAAKTKTAAKKTAAKAAAKTKAVVEKAAEKDVIYLEFADKQIDVAALVEAAKEDYKAKGHRAPKSVKLYIKPEEGVAYYTVNDKGDGDQKIDL</sequence>
<accession>E9SBC9</accession>
<dbReference type="RefSeq" id="WP_002848874.1">
    <property type="nucleotide sequence ID" value="NZ_ADKM02000066.1"/>
</dbReference>
<keyword evidence="3" id="KW-1185">Reference proteome</keyword>
<gene>
    <name evidence="2" type="ORF">CUS_6602</name>
</gene>
<dbReference type="EMBL" id="ADKM02000066">
    <property type="protein sequence ID" value="EGC03476.1"/>
    <property type="molecule type" value="Genomic_DNA"/>
</dbReference>
<reference evidence="2 3" key="1">
    <citation type="submission" date="2011-02" db="EMBL/GenBank/DDBJ databases">
        <authorList>
            <person name="Nelson K.E."/>
            <person name="Sutton G."/>
            <person name="Torralba M."/>
            <person name="Durkin S."/>
            <person name="Harkins D."/>
            <person name="Montgomery R."/>
            <person name="Ziemer C."/>
            <person name="Klaassens E."/>
            <person name="Ocuiv P."/>
            <person name="Morrison M."/>
        </authorList>
    </citation>
    <scope>NUCLEOTIDE SEQUENCE [LARGE SCALE GENOMIC DNA]</scope>
    <source>
        <strain evidence="2 3">8</strain>
    </source>
</reference>
<comment type="caution">
    <text evidence="2">The sequence shown here is derived from an EMBL/GenBank/DDBJ whole genome shotgun (WGS) entry which is preliminary data.</text>
</comment>
<dbReference type="OrthoDB" id="1711086at2"/>
<dbReference type="Pfam" id="PF20069">
    <property type="entry name" value="DUF6465"/>
    <property type="match status" value="1"/>
</dbReference>